<keyword evidence="4" id="KW-0411">Iron-sulfur</keyword>
<dbReference type="PANTHER" id="PTHR43273:SF8">
    <property type="entry name" value="RADICAL SAM DOMAIN PROTEIN"/>
    <property type="match status" value="1"/>
</dbReference>
<dbReference type="NCBIfam" id="TIGR04267">
    <property type="entry name" value="mod_HExxH"/>
    <property type="match status" value="1"/>
</dbReference>
<evidence type="ECO:0000256" key="4">
    <source>
        <dbReference type="ARBA" id="ARBA00023014"/>
    </source>
</evidence>
<dbReference type="SFLD" id="SFLDS00029">
    <property type="entry name" value="Radical_SAM"/>
    <property type="match status" value="1"/>
</dbReference>
<keyword evidence="7" id="KW-1185">Reference proteome</keyword>
<dbReference type="Proteomes" id="UP000244201">
    <property type="component" value="Chromosome"/>
</dbReference>
<dbReference type="GO" id="GO:0051536">
    <property type="term" value="F:iron-sulfur cluster binding"/>
    <property type="evidence" value="ECO:0007669"/>
    <property type="project" value="UniProtKB-KW"/>
</dbReference>
<evidence type="ECO:0000256" key="3">
    <source>
        <dbReference type="ARBA" id="ARBA00023004"/>
    </source>
</evidence>
<keyword evidence="2" id="KW-0479">Metal-binding</keyword>
<dbReference type="SUPFAM" id="SSF102114">
    <property type="entry name" value="Radical SAM enzymes"/>
    <property type="match status" value="1"/>
</dbReference>
<reference evidence="6 7" key="1">
    <citation type="submission" date="2018-01" db="EMBL/GenBank/DDBJ databases">
        <title>Complete genome sequence of Streptomyces lunaelactis MM109T, a Ferroverdin A producer isolated from cave moonmilk deposits.</title>
        <authorList>
            <person name="Naome A."/>
            <person name="Martinet L."/>
            <person name="Maciejewska M."/>
            <person name="Anderssen S."/>
            <person name="Adam D."/>
            <person name="Tenconi E."/>
            <person name="Deflandre B."/>
            <person name="Arguelles-Arias A."/>
            <person name="Calusinska M."/>
            <person name="Copieters W."/>
            <person name="Karim L."/>
            <person name="Hanikenne M."/>
            <person name="Baurain D."/>
            <person name="van Wezel G."/>
            <person name="Smargiasso N."/>
            <person name="de Pauw E."/>
            <person name="Delfosse P."/>
            <person name="Rigali S."/>
        </authorList>
    </citation>
    <scope>NUCLEOTIDE SEQUENCE [LARGE SCALE GENOMIC DNA]</scope>
    <source>
        <strain evidence="6 7">MM109</strain>
    </source>
</reference>
<dbReference type="AlphaFoldDB" id="A0A2R4TDV1"/>
<evidence type="ECO:0000256" key="1">
    <source>
        <dbReference type="ARBA" id="ARBA00022691"/>
    </source>
</evidence>
<feature type="domain" description="Radical SAM core" evidence="5">
    <location>
        <begin position="8"/>
        <end position="248"/>
    </location>
</feature>
<dbReference type="OrthoDB" id="9782387at2"/>
<dbReference type="InterPro" id="IPR007197">
    <property type="entry name" value="rSAM"/>
</dbReference>
<dbReference type="SFLD" id="SFLDG01067">
    <property type="entry name" value="SPASM/twitch_domain_containing"/>
    <property type="match status" value="1"/>
</dbReference>
<dbReference type="KEGG" id="slk:SLUN_05820"/>
<evidence type="ECO:0000256" key="2">
    <source>
        <dbReference type="ARBA" id="ARBA00022723"/>
    </source>
</evidence>
<organism evidence="6 7">
    <name type="scientific">Streptomyces lunaelactis</name>
    <dbReference type="NCBI Taxonomy" id="1535768"/>
    <lineage>
        <taxon>Bacteria</taxon>
        <taxon>Bacillati</taxon>
        <taxon>Actinomycetota</taxon>
        <taxon>Actinomycetes</taxon>
        <taxon>Kitasatosporales</taxon>
        <taxon>Streptomycetaceae</taxon>
        <taxon>Streptomyces</taxon>
    </lineage>
</organism>
<evidence type="ECO:0000313" key="7">
    <source>
        <dbReference type="Proteomes" id="UP000244201"/>
    </source>
</evidence>
<evidence type="ECO:0000313" key="6">
    <source>
        <dbReference type="EMBL" id="AVZ77261.1"/>
    </source>
</evidence>
<dbReference type="InterPro" id="IPR026337">
    <property type="entry name" value="AKG_HExxH"/>
</dbReference>
<dbReference type="SFLD" id="SFLDG01072">
    <property type="entry name" value="dehydrogenase_like"/>
    <property type="match status" value="1"/>
</dbReference>
<sequence length="807" mass="87344">MRVMDRPQPSLSQFVLKVHSRCDLACDHCYVYEHADSSWRGRPRAMSERVMEKTAERIAEHARAHRLSAVHVVLHGGEPLLAGPERLRKAAEELYGALDGWCALDLRIHTNGVLLDERFCELFAELGIKVGVSLDGDKASNDRHRRYADGRSSHPQVMRAVDLLNRPRYRPLFAGLLCTIDVENDPLAVYDALIALDAPRIDFLLPHATWDAPPPRPGVSATPYADWLDAVYQRWDGAGRPVPVRTFDSVLRTLRGESSLTESLGLAPADLVVIETDGTFEQADSLKTAYDGAPVTGMDVMANSLDEVLEHPGMLARQQGVEQLSDQCRACPVVTSCGGGLYAHRYRTGHGFDNPSVFCADLLELITNIRTREASAPARPAGSLSPEESAELDELATGFGSAETVGRLADAQLEVNWDLLAAVHERAPRGDKAAAAAWELLTELDRDAPDVLDAVVAHPYTRPWALRIVEGRAPATITTGLAELAAAGALRAGHGATVDVPTRDGVLRLPGMGAVILAHEATHAEVTAGAEGFTVRAAGRTLRIGWDEGADGLTPQWHPVRRAELPGWTVALEDTDPLRDSHQWPVAKRLSVGEAKMWAADLTEAWSLITRELPAYAPGVAVGLRAITPLHSPDGSDVSAASREAFGAVGAARPASSDLLALLIIHEFQHVKLGAVLDNHDLYDPADSRTYYAPWRNDPRPLAGLIQGTYAHIAVTDFWRVRRLTAVGQAARTAEAQFARWRLQTSEAVGVLAGSGVLTPLGERFVAGMASTVHGWSSEPVSAEALSEAGRAAERHRAGWHARNSIN</sequence>
<gene>
    <name evidence="6" type="ORF">SLUN_05820</name>
</gene>
<dbReference type="CDD" id="cd01335">
    <property type="entry name" value="Radical_SAM"/>
    <property type="match status" value="1"/>
</dbReference>
<dbReference type="EMBL" id="CP026304">
    <property type="protein sequence ID" value="AVZ77261.1"/>
    <property type="molecule type" value="Genomic_DNA"/>
</dbReference>
<dbReference type="GO" id="GO:0016491">
    <property type="term" value="F:oxidoreductase activity"/>
    <property type="evidence" value="ECO:0007669"/>
    <property type="project" value="InterPro"/>
</dbReference>
<evidence type="ECO:0000259" key="5">
    <source>
        <dbReference type="PROSITE" id="PS51918"/>
    </source>
</evidence>
<dbReference type="Pfam" id="PF04055">
    <property type="entry name" value="Radical_SAM"/>
    <property type="match status" value="1"/>
</dbReference>
<name>A0A2R4TDV1_9ACTN</name>
<dbReference type="NCBIfam" id="TIGR04269">
    <property type="entry name" value="SAM_SPASM_FxsB"/>
    <property type="match status" value="1"/>
</dbReference>
<dbReference type="GO" id="GO:0046872">
    <property type="term" value="F:metal ion binding"/>
    <property type="evidence" value="ECO:0007669"/>
    <property type="project" value="UniProtKB-KW"/>
</dbReference>
<keyword evidence="3" id="KW-0408">Iron</keyword>
<dbReference type="SFLD" id="SFLDG01386">
    <property type="entry name" value="main_SPASM_domain-containing"/>
    <property type="match status" value="1"/>
</dbReference>
<keyword evidence="1" id="KW-0949">S-adenosyl-L-methionine</keyword>
<protein>
    <submittedName>
        <fullName evidence="6">FxsB family radical SAM/SPASM domain protein</fullName>
    </submittedName>
</protein>
<dbReference type="InterPro" id="IPR026335">
    <property type="entry name" value="rSAM_SPASM_FxsB"/>
</dbReference>
<dbReference type="PROSITE" id="PS51918">
    <property type="entry name" value="RADICAL_SAM"/>
    <property type="match status" value="1"/>
</dbReference>
<dbReference type="InterPro" id="IPR013785">
    <property type="entry name" value="Aldolase_TIM"/>
</dbReference>
<dbReference type="Gene3D" id="3.20.20.70">
    <property type="entry name" value="Aldolase class I"/>
    <property type="match status" value="1"/>
</dbReference>
<proteinExistence type="predicted"/>
<dbReference type="InterPro" id="IPR058240">
    <property type="entry name" value="rSAM_sf"/>
</dbReference>
<accession>A0A2R4TDV1</accession>
<dbReference type="PANTHER" id="PTHR43273">
    <property type="entry name" value="ANAEROBIC SULFATASE-MATURATING ENZYME HOMOLOG ASLB-RELATED"/>
    <property type="match status" value="1"/>
</dbReference>
<dbReference type="InterPro" id="IPR023867">
    <property type="entry name" value="Sulphatase_maturase_rSAM"/>
</dbReference>